<feature type="transmembrane region" description="Helical" evidence="8">
    <location>
        <begin position="296"/>
        <end position="315"/>
    </location>
</feature>
<keyword evidence="7 8" id="KW-0472">Membrane</keyword>
<evidence type="ECO:0000256" key="1">
    <source>
        <dbReference type="ARBA" id="ARBA00004651"/>
    </source>
</evidence>
<feature type="transmembrane region" description="Helical" evidence="8">
    <location>
        <begin position="232"/>
        <end position="257"/>
    </location>
</feature>
<dbReference type="GO" id="GO:0005886">
    <property type="term" value="C:plasma membrane"/>
    <property type="evidence" value="ECO:0007669"/>
    <property type="project" value="UniProtKB-SubCell"/>
</dbReference>
<reference evidence="11" key="1">
    <citation type="submission" date="2017-11" db="EMBL/GenBank/DDBJ databases">
        <authorList>
            <person name="Chan K.G."/>
            <person name="Lee L.S."/>
        </authorList>
    </citation>
    <scope>NUCLEOTIDE SEQUENCE [LARGE SCALE GENOMIC DNA]</scope>
    <source>
        <strain evidence="11">DSM 100970</strain>
    </source>
</reference>
<dbReference type="EMBL" id="CP024847">
    <property type="protein sequence ID" value="AUR52438.1"/>
    <property type="molecule type" value="Genomic_DNA"/>
</dbReference>
<keyword evidence="2" id="KW-0813">Transport</keyword>
<accession>A0A2I7N7K0</accession>
<dbReference type="PROSITE" id="PS50850">
    <property type="entry name" value="MFS"/>
    <property type="match status" value="1"/>
</dbReference>
<feature type="domain" description="Major facilitator superfamily (MFS) profile" evidence="9">
    <location>
        <begin position="1"/>
        <end position="319"/>
    </location>
</feature>
<dbReference type="OrthoDB" id="6766492at2"/>
<dbReference type="SUPFAM" id="SSF103473">
    <property type="entry name" value="MFS general substrate transporter"/>
    <property type="match status" value="1"/>
</dbReference>
<feature type="transmembrane region" description="Helical" evidence="8">
    <location>
        <begin position="207"/>
        <end position="226"/>
    </location>
</feature>
<evidence type="ECO:0000256" key="7">
    <source>
        <dbReference type="ARBA" id="ARBA00023136"/>
    </source>
</evidence>
<dbReference type="GO" id="GO:0015293">
    <property type="term" value="F:symporter activity"/>
    <property type="evidence" value="ECO:0007669"/>
    <property type="project" value="UniProtKB-KW"/>
</dbReference>
<keyword evidence="3" id="KW-1003">Cell membrane</keyword>
<dbReference type="PANTHER" id="PTHR43528">
    <property type="entry name" value="ALPHA-KETOGLUTARATE PERMEASE"/>
    <property type="match status" value="1"/>
</dbReference>
<evidence type="ECO:0000256" key="5">
    <source>
        <dbReference type="ARBA" id="ARBA00022847"/>
    </source>
</evidence>
<evidence type="ECO:0000256" key="8">
    <source>
        <dbReference type="SAM" id="Phobius"/>
    </source>
</evidence>
<keyword evidence="11" id="KW-1185">Reference proteome</keyword>
<feature type="transmembrane region" description="Helical" evidence="8">
    <location>
        <begin position="15"/>
        <end position="35"/>
    </location>
</feature>
<dbReference type="InterPro" id="IPR011701">
    <property type="entry name" value="MFS"/>
</dbReference>
<feature type="transmembrane region" description="Helical" evidence="8">
    <location>
        <begin position="56"/>
        <end position="78"/>
    </location>
</feature>
<dbReference type="AlphaFoldDB" id="A0A2I7N7K0"/>
<evidence type="ECO:0000256" key="2">
    <source>
        <dbReference type="ARBA" id="ARBA00022448"/>
    </source>
</evidence>
<feature type="transmembrane region" description="Helical" evidence="8">
    <location>
        <begin position="176"/>
        <end position="195"/>
    </location>
</feature>
<dbReference type="InterPro" id="IPR051084">
    <property type="entry name" value="H+-coupled_symporters"/>
</dbReference>
<keyword evidence="4 8" id="KW-0812">Transmembrane</keyword>
<feature type="transmembrane region" description="Helical" evidence="8">
    <location>
        <begin position="141"/>
        <end position="164"/>
    </location>
</feature>
<evidence type="ECO:0000256" key="4">
    <source>
        <dbReference type="ARBA" id="ARBA00022692"/>
    </source>
</evidence>
<protein>
    <recommendedName>
        <fullName evidence="9">Major facilitator superfamily (MFS) profile domain-containing protein</fullName>
    </recommendedName>
</protein>
<dbReference type="PANTHER" id="PTHR43528:SF1">
    <property type="entry name" value="ALPHA-KETOGLUTARATE PERMEASE"/>
    <property type="match status" value="1"/>
</dbReference>
<dbReference type="Pfam" id="PF07690">
    <property type="entry name" value="MFS_1"/>
    <property type="match status" value="1"/>
</dbReference>
<gene>
    <name evidence="10" type="ORF">CUN60_09055</name>
</gene>
<feature type="transmembrane region" description="Helical" evidence="8">
    <location>
        <begin position="269"/>
        <end position="290"/>
    </location>
</feature>
<dbReference type="KEGG" id="nba:CUN60_09055"/>
<dbReference type="InterPro" id="IPR020846">
    <property type="entry name" value="MFS_dom"/>
</dbReference>
<evidence type="ECO:0000256" key="6">
    <source>
        <dbReference type="ARBA" id="ARBA00022989"/>
    </source>
</evidence>
<evidence type="ECO:0000256" key="3">
    <source>
        <dbReference type="ARBA" id="ARBA00022475"/>
    </source>
</evidence>
<dbReference type="Proteomes" id="UP000236655">
    <property type="component" value="Chromosome"/>
</dbReference>
<feature type="transmembrane region" description="Helical" evidence="8">
    <location>
        <begin position="90"/>
        <end position="107"/>
    </location>
</feature>
<evidence type="ECO:0000259" key="9">
    <source>
        <dbReference type="PROSITE" id="PS50850"/>
    </source>
</evidence>
<organism evidence="10 11">
    <name type="scientific">Aquella oligotrophica</name>
    <dbReference type="NCBI Taxonomy" id="2067065"/>
    <lineage>
        <taxon>Bacteria</taxon>
        <taxon>Pseudomonadati</taxon>
        <taxon>Pseudomonadota</taxon>
        <taxon>Betaproteobacteria</taxon>
        <taxon>Neisseriales</taxon>
        <taxon>Neisseriaceae</taxon>
        <taxon>Aquella</taxon>
    </lineage>
</organism>
<dbReference type="Gene3D" id="1.20.1250.20">
    <property type="entry name" value="MFS general substrate transporter like domains"/>
    <property type="match status" value="2"/>
</dbReference>
<dbReference type="InterPro" id="IPR036259">
    <property type="entry name" value="MFS_trans_sf"/>
</dbReference>
<evidence type="ECO:0000313" key="10">
    <source>
        <dbReference type="EMBL" id="AUR52438.1"/>
    </source>
</evidence>
<evidence type="ECO:0000313" key="11">
    <source>
        <dbReference type="Proteomes" id="UP000236655"/>
    </source>
</evidence>
<comment type="subcellular location">
    <subcellularLocation>
        <location evidence="1">Cell membrane</location>
        <topology evidence="1">Multi-pass membrane protein</topology>
    </subcellularLocation>
</comment>
<keyword evidence="6 8" id="KW-1133">Transmembrane helix</keyword>
<dbReference type="RefSeq" id="WP_102951731.1">
    <property type="nucleotide sequence ID" value="NZ_CP024847.1"/>
</dbReference>
<proteinExistence type="predicted"/>
<sequence length="323" mass="35245">MASVGIALLPTYEQIGIYAPALMLLFRLIQGLAIGGELPSMIVYVSESMPDKRAQGMGGIFSGTVAGLIPGMLINLAIVKFLTPEAINSYGWRIPFLVGGLLCFIAYRVRRELHESIAFKKVHKHESLPFAELLQHHLGKVLIGAGLVSIMATPIILAIIFMPTYLTKIVKVDPKIVSQAVLIATFISVASIYIMGKLVNTQNLFKLSYISLIGLLLSAVICYSMIAMNLNLIIALAVFAVFQGFLVTIPPIFLSYLFPIEVRLTGVALSYNISFVLFGGVTPIVVTSMIEKTGMVYFTPVLVLLFSVLFVAWAISKSRNIVK</sequence>
<keyword evidence="5" id="KW-0769">Symport</keyword>
<name>A0A2I7N7K0_9NEIS</name>